<protein>
    <submittedName>
        <fullName evidence="1">Uncharacterized protein</fullName>
    </submittedName>
</protein>
<dbReference type="Proteomes" id="UP000199207">
    <property type="component" value="Unassembled WGS sequence"/>
</dbReference>
<dbReference type="RefSeq" id="WP_093836705.1">
    <property type="nucleotide sequence ID" value="NZ_FOLM01000001.1"/>
</dbReference>
<name>A0A1I1EEK5_9ACTN</name>
<sequence>MNALRAATDEALGVVPFAGHLFRLRADPGFRLTQMQHLLDFAPRTRPAPPCLCAEATVVRVHRSGELFRDATARLSRAPALPVAPLADARCLRATLGETTWWRPARDGGGRGVAPDHLYARDAAGTLHIVLDTRARHGERHLLHVIGSVTARCAEHRGWVLFEAAAAAVADQGVLIVGTSPRETAIVLRALVDGLRAEPVGYGRTAVTPDGRGLIGLPLPLSLPVPPQTPGPGLRETAPLRLLLLVRRSAAAPDNRPPETAPLPLPRARAMLAAACRTPDGGWLFPRTWPEQHLRHRAHALLDSLPHTVLALALALSGDAQPAALDSRITDAVLTALAS</sequence>
<reference evidence="1 2" key="1">
    <citation type="submission" date="2016-10" db="EMBL/GenBank/DDBJ databases">
        <authorList>
            <person name="de Groot N.N."/>
        </authorList>
    </citation>
    <scope>NUCLEOTIDE SEQUENCE [LARGE SCALE GENOMIC DNA]</scope>
    <source>
        <strain evidence="1 2">CGMCC 4.5739</strain>
    </source>
</reference>
<accession>A0A1I1EEK5</accession>
<dbReference type="EMBL" id="FOLM01000001">
    <property type="protein sequence ID" value="SFB85012.1"/>
    <property type="molecule type" value="Genomic_DNA"/>
</dbReference>
<gene>
    <name evidence="1" type="ORF">SAMN05421773_101253</name>
</gene>
<evidence type="ECO:0000313" key="2">
    <source>
        <dbReference type="Proteomes" id="UP000199207"/>
    </source>
</evidence>
<organism evidence="1 2">
    <name type="scientific">Streptomyces aidingensis</name>
    <dbReference type="NCBI Taxonomy" id="910347"/>
    <lineage>
        <taxon>Bacteria</taxon>
        <taxon>Bacillati</taxon>
        <taxon>Actinomycetota</taxon>
        <taxon>Actinomycetes</taxon>
        <taxon>Kitasatosporales</taxon>
        <taxon>Streptomycetaceae</taxon>
        <taxon>Streptomyces</taxon>
    </lineage>
</organism>
<dbReference type="STRING" id="910347.SAMN05421773_101253"/>
<keyword evidence="2" id="KW-1185">Reference proteome</keyword>
<dbReference type="OrthoDB" id="3666877at2"/>
<proteinExistence type="predicted"/>
<evidence type="ECO:0000313" key="1">
    <source>
        <dbReference type="EMBL" id="SFB85012.1"/>
    </source>
</evidence>
<dbReference type="AlphaFoldDB" id="A0A1I1EEK5"/>